<dbReference type="InterPro" id="IPR001932">
    <property type="entry name" value="PPM-type_phosphatase-like_dom"/>
</dbReference>
<evidence type="ECO:0000313" key="3">
    <source>
        <dbReference type="EMBL" id="GAC77413.1"/>
    </source>
</evidence>
<dbReference type="InterPro" id="IPR036457">
    <property type="entry name" value="PPM-type-like_dom_sf"/>
</dbReference>
<evidence type="ECO:0000256" key="1">
    <source>
        <dbReference type="SAM" id="MobiDB-lite"/>
    </source>
</evidence>
<feature type="domain" description="PPM-type phosphatase" evidence="2">
    <location>
        <begin position="209"/>
        <end position="612"/>
    </location>
</feature>
<feature type="compositionally biased region" description="Gly residues" evidence="1">
    <location>
        <begin position="320"/>
        <end position="329"/>
    </location>
</feature>
<proteinExistence type="predicted"/>
<sequence>MSERPNPPANTAVCACVCVCLRAPEQLHCVVDPSVLPTYAADCPPPTSSLHARPYLCEYKMIKGAGGAVAGPSRLCRSTSQAIAPRLACVSFSTSCAPPQRLLLSSPSARLLDAKGKQRWIEPAVHPAASCLCMHGQRRHQQTFVRTTSPAGGQARIQLKSTRNGVFGLSTSRGTRAYQEDTASVSCLHVPTQELRRNYLKLHAHSASRAGAAAANAALEWDPDKAGGDEIAGQVVWFGCFDGHGGQQVSTFLRDELHNTFENVQSDMVTDTVQYTRELGGYFRRFTGGLLERWVRKEELKPVRAGPAAGRRAPAAAAGAGAGAGAGGDGKSDAPNQVSHVSKPETLKNMLSHEQQRNIAAKAAASSKTMLQPTRKSGAIMIGGSMGGVADAGWDVLTKRIPPPEGMEKETMTMAERLTLAWLVADRQIQSNPNLDVGGSTASVALLHSLDMPSAAWYSSEFVGLHVAHVGDTRMLLCAAKDGKAVPLTTYHHPDEPSESERLRKMGGGMVTDSFGEARWMGALANTRAFGDSRFKKVGITVEPEIFSQVIRGSDYAFVIAFSDGVGGVMSDQEVVDLCRDAKHPSQAAQSVLTFAEELGAQDNCTVMVVPLKAWGKVCGNDGTRERREMRRSKIDLFRDNRR</sequence>
<reference evidence="4" key="1">
    <citation type="journal article" date="2013" name="Genome Announc.">
        <title>Genome sequence of the basidiomycetous yeast Pseudozyma antarctica T-34, a producer of the glycolipid biosurfactants mannosylerythritol lipids.</title>
        <authorList>
            <person name="Morita T."/>
            <person name="Koike H."/>
            <person name="Koyama Y."/>
            <person name="Hagiwara H."/>
            <person name="Ito E."/>
            <person name="Fukuoka T."/>
            <person name="Imura T."/>
            <person name="Machida M."/>
            <person name="Kitamoto D."/>
        </authorList>
    </citation>
    <scope>NUCLEOTIDE SEQUENCE [LARGE SCALE GENOMIC DNA]</scope>
    <source>
        <strain evidence="4">T-34</strain>
    </source>
</reference>
<dbReference type="EMBL" id="DF196792">
    <property type="protein sequence ID" value="GAC77413.1"/>
    <property type="molecule type" value="Genomic_DNA"/>
</dbReference>
<dbReference type="Proteomes" id="UP000011976">
    <property type="component" value="Unassembled WGS sequence"/>
</dbReference>
<accession>M9MGW3</accession>
<dbReference type="PROSITE" id="PS51257">
    <property type="entry name" value="PROKAR_LIPOPROTEIN"/>
    <property type="match status" value="1"/>
</dbReference>
<dbReference type="PANTHER" id="PTHR13832">
    <property type="entry name" value="PROTEIN PHOSPHATASE 2C"/>
    <property type="match status" value="1"/>
</dbReference>
<dbReference type="OrthoDB" id="416093at2759"/>
<dbReference type="PANTHER" id="PTHR13832:SF589">
    <property type="entry name" value="[PYRUVATE DEHYDROGENASE [ACETYL-TRANSFERRING]]-PHOSPHATASE 2, MITOCHONDRIAL"/>
    <property type="match status" value="1"/>
</dbReference>
<dbReference type="STRING" id="1151754.M9MGW3"/>
<dbReference type="GO" id="GO:0004722">
    <property type="term" value="F:protein serine/threonine phosphatase activity"/>
    <property type="evidence" value="ECO:0007669"/>
    <property type="project" value="InterPro"/>
</dbReference>
<evidence type="ECO:0000313" key="4">
    <source>
        <dbReference type="Proteomes" id="UP000011976"/>
    </source>
</evidence>
<dbReference type="Gene3D" id="3.60.40.10">
    <property type="entry name" value="PPM-type phosphatase domain"/>
    <property type="match status" value="2"/>
</dbReference>
<dbReference type="InterPro" id="IPR015655">
    <property type="entry name" value="PP2C"/>
</dbReference>
<protein>
    <submittedName>
        <fullName evidence="3">Serine/threonine protein phosphatase</fullName>
    </submittedName>
</protein>
<organism evidence="3 4">
    <name type="scientific">Pseudozyma antarctica (strain T-34)</name>
    <name type="common">Yeast</name>
    <name type="synonym">Candida antarctica</name>
    <dbReference type="NCBI Taxonomy" id="1151754"/>
    <lineage>
        <taxon>Eukaryota</taxon>
        <taxon>Fungi</taxon>
        <taxon>Dikarya</taxon>
        <taxon>Basidiomycota</taxon>
        <taxon>Ustilaginomycotina</taxon>
        <taxon>Ustilaginomycetes</taxon>
        <taxon>Ustilaginales</taxon>
        <taxon>Ustilaginaceae</taxon>
        <taxon>Moesziomyces</taxon>
    </lineage>
</organism>
<dbReference type="AlphaFoldDB" id="M9MGW3"/>
<dbReference type="CDD" id="cd00143">
    <property type="entry name" value="PP2Cc"/>
    <property type="match status" value="1"/>
</dbReference>
<dbReference type="Pfam" id="PF00481">
    <property type="entry name" value="PP2C"/>
    <property type="match status" value="1"/>
</dbReference>
<dbReference type="SUPFAM" id="SSF81606">
    <property type="entry name" value="PP2C-like"/>
    <property type="match status" value="1"/>
</dbReference>
<dbReference type="SMART" id="SM00332">
    <property type="entry name" value="PP2Cc"/>
    <property type="match status" value="1"/>
</dbReference>
<evidence type="ECO:0000259" key="2">
    <source>
        <dbReference type="PROSITE" id="PS51746"/>
    </source>
</evidence>
<feature type="region of interest" description="Disordered" evidence="1">
    <location>
        <begin position="304"/>
        <end position="339"/>
    </location>
</feature>
<feature type="compositionally biased region" description="Low complexity" evidence="1">
    <location>
        <begin position="304"/>
        <end position="319"/>
    </location>
</feature>
<dbReference type="PROSITE" id="PS51746">
    <property type="entry name" value="PPM_2"/>
    <property type="match status" value="1"/>
</dbReference>
<gene>
    <name evidence="3" type="ORF">PANT_26c00036</name>
</gene>
<name>M9MGW3_PSEA3</name>